<evidence type="ECO:0000259" key="5">
    <source>
        <dbReference type="Pfam" id="PF01869"/>
    </source>
</evidence>
<evidence type="ECO:0000313" key="6">
    <source>
        <dbReference type="EMBL" id="AKI97965.1"/>
    </source>
</evidence>
<dbReference type="InterPro" id="IPR008275">
    <property type="entry name" value="CoA_E_activase_dom"/>
</dbReference>
<protein>
    <recommendedName>
        <fullName evidence="5">ATPase BadF/BadG/BcrA/BcrD type domain-containing protein</fullName>
    </recommendedName>
</protein>
<keyword evidence="2" id="KW-0479">Metal-binding</keyword>
<dbReference type="Pfam" id="PF06050">
    <property type="entry name" value="HGD-D"/>
    <property type="match status" value="1"/>
</dbReference>
<keyword evidence="7" id="KW-1185">Reference proteome</keyword>
<dbReference type="PANTHER" id="PTHR32329:SF2">
    <property type="entry name" value="BIFUNCTIONAL PROTEIN [INCLUDES 2-HYDROXYACYL-COA DEHYDRATASE (N-TER) AND ITS ACTIVATOR DOMAIN (C_TERM)"/>
    <property type="match status" value="1"/>
</dbReference>
<dbReference type="GO" id="GO:0046872">
    <property type="term" value="F:metal ion binding"/>
    <property type="evidence" value="ECO:0007669"/>
    <property type="project" value="UniProtKB-KW"/>
</dbReference>
<dbReference type="Gene3D" id="3.40.50.11890">
    <property type="match status" value="1"/>
</dbReference>
<keyword evidence="3" id="KW-0408">Iron</keyword>
<dbReference type="NCBIfam" id="TIGR00241">
    <property type="entry name" value="CoA_E_activ"/>
    <property type="match status" value="1"/>
</dbReference>
<dbReference type="InterPro" id="IPR002731">
    <property type="entry name" value="ATPase_BadF"/>
</dbReference>
<name>A0A0G2Z8P6_9BACT</name>
<evidence type="ECO:0000313" key="7">
    <source>
        <dbReference type="Proteomes" id="UP000035159"/>
    </source>
</evidence>
<evidence type="ECO:0000256" key="2">
    <source>
        <dbReference type="ARBA" id="ARBA00022723"/>
    </source>
</evidence>
<dbReference type="PATRIC" id="fig|1330330.3.peg.1865"/>
<dbReference type="InterPro" id="IPR051805">
    <property type="entry name" value="Dehydratase_Activator_Redct"/>
</dbReference>
<evidence type="ECO:0000256" key="1">
    <source>
        <dbReference type="ARBA" id="ARBA00001966"/>
    </source>
</evidence>
<feature type="domain" description="ATPase BadF/BadG/BcrA/BcrD type" evidence="5">
    <location>
        <begin position="329"/>
        <end position="578"/>
    </location>
</feature>
<dbReference type="InterPro" id="IPR043129">
    <property type="entry name" value="ATPase_NBD"/>
</dbReference>
<comment type="cofactor">
    <cofactor evidence="1">
        <name>[4Fe-4S] cluster</name>
        <dbReference type="ChEBI" id="CHEBI:49883"/>
    </cofactor>
</comment>
<organism evidence="6 7">
    <name type="scientific">Kosmotoga pacifica</name>
    <dbReference type="NCBI Taxonomy" id="1330330"/>
    <lineage>
        <taxon>Bacteria</taxon>
        <taxon>Thermotogati</taxon>
        <taxon>Thermotogota</taxon>
        <taxon>Thermotogae</taxon>
        <taxon>Kosmotogales</taxon>
        <taxon>Kosmotogaceae</taxon>
        <taxon>Kosmotoga</taxon>
    </lineage>
</organism>
<dbReference type="STRING" id="1330330.IX53_09180"/>
<dbReference type="PANTHER" id="PTHR32329">
    <property type="entry name" value="BIFUNCTIONAL PROTEIN [INCLUDES 2-HYDROXYACYL-COA DEHYDRATASE (N-TER) AND ITS ACTIVATOR DOMAIN (C_TERM)-RELATED"/>
    <property type="match status" value="1"/>
</dbReference>
<evidence type="ECO:0000256" key="4">
    <source>
        <dbReference type="ARBA" id="ARBA00023014"/>
    </source>
</evidence>
<dbReference type="RefSeq" id="WP_047755100.1">
    <property type="nucleotide sequence ID" value="NZ_CAJUHA010000018.1"/>
</dbReference>
<dbReference type="GO" id="GO:0051536">
    <property type="term" value="F:iron-sulfur cluster binding"/>
    <property type="evidence" value="ECO:0007669"/>
    <property type="project" value="UniProtKB-KW"/>
</dbReference>
<sequence>MIYYACSYVPLEILLASKLPFERIEETDYSEDPLVHRNLCGYCKATFEKIKTLDENDLFIAVDSCDAMRRIGDLVQVATKARTIHLRLPWTRNENALEFYKNQLKVLLDVLSEFRGYEITNEELIEGIETFNTLKNNIWKLHYDGFKYTQIQKAIDLAYSGKQYDPLPEHIKDAPRLAVVGGIIKNVSFSEMIERVGGELILNETCGGVRGFTGEINTSSHPLDEIAKRVIQRRVPCGRFVDMREGAYPLAEEFKKLKIEGVIRMSQKFCDFFDDYPVPGEIPVLSLEIDFPLGSLGQLSTRVGAFIEKLRKGNWKSGSSKLGRKGLFLGVDSGSTTTNLVVVNAEGKMVSWKVAPTGINGSVTARKLLDELFSELNITANDISYCIATGYGRDIIDFADESITEITCHARGARALFPEARSIVDIGGQDSKVIRLDEEGNVVDFTMNDKCAAGTGRFLEVMARVLEKDLDAMAAAAERARKNLAISSMCTVFAESEVVSLIGKGESINDISAGLFRSISKRIGAMYKRVKGQPPVVFTGGVAKNSGIVKALEEELNIKFLIPEVPDIVGAYGAAIMAREKVME</sequence>
<dbReference type="OrthoDB" id="9802715at2"/>
<gene>
    <name evidence="6" type="ORF">IX53_09180</name>
</gene>
<dbReference type="Gene3D" id="3.40.50.11900">
    <property type="match status" value="1"/>
</dbReference>
<reference evidence="6 7" key="1">
    <citation type="submission" date="2015-04" db="EMBL/GenBank/DDBJ databases">
        <title>Complete Genome Sequence of Kosmotoga pacifica SLHLJ1.</title>
        <authorList>
            <person name="Jiang L.J."/>
            <person name="Shao Z.Z."/>
            <person name="Jebbar M."/>
        </authorList>
    </citation>
    <scope>NUCLEOTIDE SEQUENCE [LARGE SCALE GENOMIC DNA]</scope>
    <source>
        <strain evidence="6 7">SLHLJ1</strain>
    </source>
</reference>
<evidence type="ECO:0000256" key="3">
    <source>
        <dbReference type="ARBA" id="ARBA00023004"/>
    </source>
</evidence>
<proteinExistence type="predicted"/>
<dbReference type="EMBL" id="CP011232">
    <property type="protein sequence ID" value="AKI97965.1"/>
    <property type="molecule type" value="Genomic_DNA"/>
</dbReference>
<dbReference type="Pfam" id="PF01869">
    <property type="entry name" value="BcrAD_BadFG"/>
    <property type="match status" value="1"/>
</dbReference>
<accession>A0A0G2Z8P6</accession>
<dbReference type="InterPro" id="IPR010327">
    <property type="entry name" value="FldB/FldC_alpha/beta"/>
</dbReference>
<dbReference type="SUPFAM" id="SSF53067">
    <property type="entry name" value="Actin-like ATPase domain"/>
    <property type="match status" value="1"/>
</dbReference>
<dbReference type="Proteomes" id="UP000035159">
    <property type="component" value="Chromosome"/>
</dbReference>
<dbReference type="CDD" id="cd24036">
    <property type="entry name" value="ASKHA_NBD_BcrAD_BadFG_HgdC_HadI"/>
    <property type="match status" value="1"/>
</dbReference>
<keyword evidence="4" id="KW-0411">Iron-sulfur</keyword>
<dbReference type="AlphaFoldDB" id="A0A0G2Z8P6"/>
<dbReference type="Gene3D" id="3.30.420.40">
    <property type="match status" value="2"/>
</dbReference>
<dbReference type="KEGG" id="kpf:IX53_09180"/>